<organism evidence="2 3">
    <name type="scientific">Aspergillus niger ATCC 13496</name>
    <dbReference type="NCBI Taxonomy" id="1353008"/>
    <lineage>
        <taxon>Eukaryota</taxon>
        <taxon>Fungi</taxon>
        <taxon>Dikarya</taxon>
        <taxon>Ascomycota</taxon>
        <taxon>Pezizomycotina</taxon>
        <taxon>Eurotiomycetes</taxon>
        <taxon>Eurotiomycetidae</taxon>
        <taxon>Eurotiales</taxon>
        <taxon>Aspergillaceae</taxon>
        <taxon>Aspergillus</taxon>
        <taxon>Aspergillus subgen. Circumdati</taxon>
    </lineage>
</organism>
<name>A0A370BK03_ASPNG</name>
<feature type="compositionally biased region" description="Polar residues" evidence="1">
    <location>
        <begin position="10"/>
        <end position="19"/>
    </location>
</feature>
<proteinExistence type="predicted"/>
<accession>A0A370BK03</accession>
<dbReference type="VEuPathDB" id="FungiDB:M747DRAFT_299142"/>
<evidence type="ECO:0000256" key="1">
    <source>
        <dbReference type="SAM" id="MobiDB-lite"/>
    </source>
</evidence>
<dbReference type="Proteomes" id="UP000253845">
    <property type="component" value="Unassembled WGS sequence"/>
</dbReference>
<dbReference type="EMBL" id="KZ851944">
    <property type="protein sequence ID" value="RDH15923.1"/>
    <property type="molecule type" value="Genomic_DNA"/>
</dbReference>
<reference evidence="2 3" key="1">
    <citation type="submission" date="2018-07" db="EMBL/GenBank/DDBJ databases">
        <title>Section-level genome sequencing of Aspergillus section Nigri to investigate inter- and intra-species variation.</title>
        <authorList>
            <consortium name="DOE Joint Genome Institute"/>
            <person name="Vesth T.C."/>
            <person name="Nybo J.L."/>
            <person name="Theobald S."/>
            <person name="Frisvad J.C."/>
            <person name="Larsen T.O."/>
            <person name="Nielsen K.F."/>
            <person name="Hoof J.B."/>
            <person name="Brandl J."/>
            <person name="Salamov A."/>
            <person name="Riley R."/>
            <person name="Gladden J.M."/>
            <person name="Phatale P."/>
            <person name="Nielsen M.T."/>
            <person name="Lyhne E.K."/>
            <person name="Kogle M.E."/>
            <person name="Strasser K."/>
            <person name="McDonnell E."/>
            <person name="Barry K."/>
            <person name="Clum A."/>
            <person name="Chen C."/>
            <person name="Nolan M."/>
            <person name="Sandor L."/>
            <person name="Kuo A."/>
            <person name="Lipzen A."/>
            <person name="Hainaut M."/>
            <person name="Drula E."/>
            <person name="Tsang A."/>
            <person name="Magnuson J.K."/>
            <person name="Henrissat B."/>
            <person name="Wiebenga A."/>
            <person name="Simmons B.A."/>
            <person name="Makela M.R."/>
            <person name="De vries R.P."/>
            <person name="Grigoriev I.V."/>
            <person name="Mortensen U.H."/>
            <person name="Baker S.E."/>
            <person name="Andersen M.R."/>
        </authorList>
    </citation>
    <scope>NUCLEOTIDE SEQUENCE [LARGE SCALE GENOMIC DNA]</scope>
    <source>
        <strain evidence="2 3">ATCC 13496</strain>
    </source>
</reference>
<sequence>MGPSAFMTIIDTTNASLPTSGPRRSLRDEAEGLEHPFQGLESLRLWQPREGDRL</sequence>
<evidence type="ECO:0000313" key="2">
    <source>
        <dbReference type="EMBL" id="RDH15923.1"/>
    </source>
</evidence>
<evidence type="ECO:0000313" key="3">
    <source>
        <dbReference type="Proteomes" id="UP000253845"/>
    </source>
</evidence>
<dbReference type="AlphaFoldDB" id="A0A370BK03"/>
<feature type="region of interest" description="Disordered" evidence="1">
    <location>
        <begin position="1"/>
        <end position="35"/>
    </location>
</feature>
<gene>
    <name evidence="2" type="ORF">M747DRAFT_299142</name>
</gene>
<protein>
    <submittedName>
        <fullName evidence="2">Uncharacterized protein</fullName>
    </submittedName>
</protein>
<feature type="compositionally biased region" description="Basic and acidic residues" evidence="1">
    <location>
        <begin position="25"/>
        <end position="34"/>
    </location>
</feature>